<dbReference type="SUPFAM" id="SSF52540">
    <property type="entry name" value="P-loop containing nucleoside triphosphate hydrolases"/>
    <property type="match status" value="1"/>
</dbReference>
<feature type="domain" description="ATPase" evidence="1">
    <location>
        <begin position="4"/>
        <end position="187"/>
    </location>
</feature>
<dbReference type="PANTHER" id="PTHR34704">
    <property type="entry name" value="ATPASE"/>
    <property type="match status" value="1"/>
</dbReference>
<dbReference type="Pfam" id="PF01637">
    <property type="entry name" value="ATPase_2"/>
    <property type="match status" value="1"/>
</dbReference>
<dbReference type="InterPro" id="IPR011579">
    <property type="entry name" value="ATPase_dom"/>
</dbReference>
<gene>
    <name evidence="3" type="ORF">ASZ90_011260</name>
</gene>
<dbReference type="InterPro" id="IPR004256">
    <property type="entry name" value="DUF234"/>
</dbReference>
<dbReference type="EMBL" id="LNQE01001335">
    <property type="protein sequence ID" value="KUG19016.1"/>
    <property type="molecule type" value="Genomic_DNA"/>
</dbReference>
<proteinExistence type="predicted"/>
<reference evidence="3" key="1">
    <citation type="journal article" date="2015" name="Proc. Natl. Acad. Sci. U.S.A.">
        <title>Networks of energetic and metabolic interactions define dynamics in microbial communities.</title>
        <authorList>
            <person name="Embree M."/>
            <person name="Liu J.K."/>
            <person name="Al-Bassam M.M."/>
            <person name="Zengler K."/>
        </authorList>
    </citation>
    <scope>NUCLEOTIDE SEQUENCE</scope>
</reference>
<accession>A0A0W8FDR5</accession>
<name>A0A0W8FDR5_9ZZZZ</name>
<dbReference type="Pfam" id="PF03008">
    <property type="entry name" value="DUF234"/>
    <property type="match status" value="1"/>
</dbReference>
<evidence type="ECO:0000259" key="1">
    <source>
        <dbReference type="Pfam" id="PF01637"/>
    </source>
</evidence>
<dbReference type="InterPro" id="IPR027417">
    <property type="entry name" value="P-loop_NTPase"/>
</dbReference>
<dbReference type="AlphaFoldDB" id="A0A0W8FDR5"/>
<dbReference type="Gene3D" id="3.40.50.300">
    <property type="entry name" value="P-loop containing nucleotide triphosphate hydrolases"/>
    <property type="match status" value="2"/>
</dbReference>
<dbReference type="GO" id="GO:0005524">
    <property type="term" value="F:ATP binding"/>
    <property type="evidence" value="ECO:0007669"/>
    <property type="project" value="InterPro"/>
</dbReference>
<evidence type="ECO:0000259" key="2">
    <source>
        <dbReference type="Pfam" id="PF03008"/>
    </source>
</evidence>
<protein>
    <submittedName>
        <fullName evidence="3">Archaeal atpase</fullName>
    </submittedName>
</protein>
<organism evidence="3">
    <name type="scientific">hydrocarbon metagenome</name>
    <dbReference type="NCBI Taxonomy" id="938273"/>
    <lineage>
        <taxon>unclassified sequences</taxon>
        <taxon>metagenomes</taxon>
        <taxon>ecological metagenomes</taxon>
    </lineage>
</organism>
<feature type="domain" description="DUF234" evidence="2">
    <location>
        <begin position="305"/>
        <end position="395"/>
    </location>
</feature>
<dbReference type="PANTHER" id="PTHR34704:SF2">
    <property type="entry name" value="ATPASE"/>
    <property type="match status" value="1"/>
</dbReference>
<evidence type="ECO:0000313" key="3">
    <source>
        <dbReference type="EMBL" id="KUG19016.1"/>
    </source>
</evidence>
<comment type="caution">
    <text evidence="3">The sequence shown here is derived from an EMBL/GenBank/DDBJ whole genome shotgun (WGS) entry which is preliminary data.</text>
</comment>
<sequence>MRHLHRTAPSFLVITGRRRVGKTELIKEFMRGKRALYYYVDANKSIEVLMREFGQYTAETLDLPPYIRIDTPGVLLEFLFLQKESLIVVFDEFQRFLKIYPAMITELQRFWDMRGKDSHLFLIVSGSSVGMIKKIFIGGEAPLNKRSDTIMTLQPFRYQQILQVQRGLGIKNREDQLDLYHLFGGTIYYYPLIEKFNCKNLDDALDRLVLNDFAPLRREVSDVLIEESGREYATYHEIIAALAEGKSTQKAIADHTHVAATSLSPYLDDLINLLGIVEYRVPITGAASRSKMGRYFLKDNFFRFYGRFIYRNMSLYQSGRYDTLKQKILSEWRAFSGRAFEDMVRELLIRELSGEYARLGSWWNRRGDEIDLLALGKSGSLAVEIKNSDLTRGEAISVLCELERKIRLVQKVSAPISIGVAARHIEGKALLRDEGYFAWDLRDAGI</sequence>